<proteinExistence type="predicted"/>
<gene>
    <name evidence="1" type="ordered locus">Acid_3988</name>
</gene>
<dbReference type="EMBL" id="CP000473">
    <property type="protein sequence ID" value="ABJ84955.1"/>
    <property type="molecule type" value="Genomic_DNA"/>
</dbReference>
<reference evidence="1" key="1">
    <citation type="submission" date="2006-10" db="EMBL/GenBank/DDBJ databases">
        <title>Complete sequence of Solibacter usitatus Ellin6076.</title>
        <authorList>
            <consortium name="US DOE Joint Genome Institute"/>
            <person name="Copeland A."/>
            <person name="Lucas S."/>
            <person name="Lapidus A."/>
            <person name="Barry K."/>
            <person name="Detter J.C."/>
            <person name="Glavina del Rio T."/>
            <person name="Hammon N."/>
            <person name="Israni S."/>
            <person name="Dalin E."/>
            <person name="Tice H."/>
            <person name="Pitluck S."/>
            <person name="Thompson L.S."/>
            <person name="Brettin T."/>
            <person name="Bruce D."/>
            <person name="Han C."/>
            <person name="Tapia R."/>
            <person name="Gilna P."/>
            <person name="Schmutz J."/>
            <person name="Larimer F."/>
            <person name="Land M."/>
            <person name="Hauser L."/>
            <person name="Kyrpides N."/>
            <person name="Mikhailova N."/>
            <person name="Janssen P.H."/>
            <person name="Kuske C.R."/>
            <person name="Richardson P."/>
        </authorList>
    </citation>
    <scope>NUCLEOTIDE SEQUENCE</scope>
    <source>
        <strain evidence="1">Ellin6076</strain>
    </source>
</reference>
<dbReference type="KEGG" id="sus:Acid_3988"/>
<evidence type="ECO:0000313" key="1">
    <source>
        <dbReference type="EMBL" id="ABJ84955.1"/>
    </source>
</evidence>
<organism evidence="1">
    <name type="scientific">Solibacter usitatus (strain Ellin6076)</name>
    <dbReference type="NCBI Taxonomy" id="234267"/>
    <lineage>
        <taxon>Bacteria</taxon>
        <taxon>Pseudomonadati</taxon>
        <taxon>Acidobacteriota</taxon>
        <taxon>Terriglobia</taxon>
        <taxon>Bryobacterales</taxon>
        <taxon>Solibacteraceae</taxon>
        <taxon>Candidatus Solibacter</taxon>
    </lineage>
</organism>
<accession>Q01ZG0</accession>
<dbReference type="STRING" id="234267.Acid_3988"/>
<sequence>MRVEWTPLRWPAAWTDPAALSLVRGTAINYLLIDAAPEFEKVRSQARQDGFRLGDPAELPAGVRAVKGEWAGVRMQRGGDGASAGPTGVAWVDSNGWAVRLAAAMHPSDAIWVTASPSHKSVNSGDSYLVTFCDSAAHGGRWVIALDQPFAAGLAAGRTASLADWKKLCDAAALFGAHPDWTEYVPLSTLGVISDFTGEHEFFGGELLNLLARAGQHYRILPKDGLPLSALTGLRAVIYADAAPAAPAVRDQLLAFVQAGGMLITHPKWGGTAGSPIPAEDHPRFSMHAAGKGRIALAKELDPDPYLWANDAAVLISHRYDLVRFWNGGATGSFYTVSPDRKRAIVHLLFYSDQGPDAASVRVAGRYRNAQILSTTLPAAQSVKMISQKDAVEVHLPQVSQYVALELEA</sequence>
<dbReference type="AlphaFoldDB" id="Q01ZG0"/>
<dbReference type="HOGENOM" id="CLU_672497_0_0_0"/>
<dbReference type="InParanoid" id="Q01ZG0"/>
<name>Q01ZG0_SOLUE</name>
<protein>
    <submittedName>
        <fullName evidence="1">Uncharacterized protein</fullName>
    </submittedName>
</protein>